<feature type="domain" description="Fibronectin type-III" evidence="6">
    <location>
        <begin position="798"/>
        <end position="895"/>
    </location>
</feature>
<evidence type="ECO:0000259" key="5">
    <source>
        <dbReference type="PROSITE" id="PS50835"/>
    </source>
</evidence>
<feature type="coiled-coil region" evidence="3">
    <location>
        <begin position="179"/>
        <end position="206"/>
    </location>
</feature>
<sequence>MITQYVEQLPKGKSAPDITRKPVSLTINEGKMAIFRTVVTGDPTPTVTWRRNNGDLTDPEKYHAKYDDRTGENILEIPNVSVDEADTYKCFATNEFGKATCNVILNVTEGKNTATQREYCAKQCCLYVPYDNPSHRTVSKKKPPPKKEGEVDPQFWELLLSADRKDYERICLEHGFTDFRFMLKKLNQLKKEREEEQAKYVENITNLKPIEIKRDGRAEFEFDMELKDPNSNIFLFKDGEMIDYGKDNEMKHNMTKMDKRYTFSIKDLEPEDAGLYQVDVENTNIFSTELKIPPVEFLVEMKDVKAVEGEDSVFDCTLSCPLPSITWMRNSTCLEAGTKYDIIVSEDQLKHKLVVKSTKALDKGTYTALAGIRSSSASLIVEGRTHLASGTGREGRPGGHGNDSALSSGMSDYPGKDHGAHFARGLSDVSALIGQPAEMVCMLSNEKCNGVWYKDGKKLKPTDGVVVTKDGRYCKLTIKNCKESDSGKYRFETDGGKTEAVLNVRDPPKFDSKDLGKFSEPAMVRAGENAIFKMCFAGRKPLKVQWYKDGDELLDDPNIKVETTSTHSCLLLSKCQRKDSGEIKIKIKNEFGTTEALSKLLVLDKPTPPQGPVEVIESSAKCIEIKWRQPKDDGGSPVTHYILERQQVGRSCWKHLEEIPGKPTYKDTDVDHGRKYCYRIRAKSAEGVSEMMETEDIMAAFPNSPAAPKVVSAFKDCINLSWTAPTNSGGSYILGYHLEKRKKGSNVWTSINPYAVSDVVEGTEYEFRVTAVSASGPGEPSAPSHLVVARDPTKYPGKITDLKVIDSTNTSLTLSWNKPTVEKGLQDEAKGYFVEMRPAESSRWVRCNTNPITMTSYTVKGLKSMAMYWVRVIPMNEGGEGEPQELDKYILVMPPPVRPDIKKTKEENFKVIRASPFPDIIWLKDGVPVSKRVTISNTEGTSQLLIPTSERSDTGIYTVIVKNLFGQETISFDIRVTDDPKSPGPVTLEQNVPGTVTLSWASSPDESLDNRLHYMVCVRDTSKRGWQTLADRLFNNKFTVTNITPGHEYQFRVYAKNDIGFSEPSKSSPWGTKKKKDKFKVDVPEMKAIKFQTPPTFLVPLKMHSAPQGYECHMSCAVRGNPVPHVTWYHNNISLNTNTNYYITNTCGVCSMVILRVGPSDNGEYKVIAENPLGRAECSAMLTLRGKYLTQKRHLHCLPV</sequence>
<evidence type="ECO:0000259" key="6">
    <source>
        <dbReference type="PROSITE" id="PS50853"/>
    </source>
</evidence>
<name>A0A8C9S9C4_SCLFO</name>
<dbReference type="PROSITE" id="PS50835">
    <property type="entry name" value="IG_LIKE"/>
    <property type="match status" value="6"/>
</dbReference>
<dbReference type="InterPro" id="IPR013783">
    <property type="entry name" value="Ig-like_fold"/>
</dbReference>
<dbReference type="Pfam" id="PF00041">
    <property type="entry name" value="fn3"/>
    <property type="match status" value="4"/>
</dbReference>
<dbReference type="SMART" id="SM00409">
    <property type="entry name" value="IG"/>
    <property type="match status" value="7"/>
</dbReference>
<feature type="domain" description="Ig-like" evidence="5">
    <location>
        <begin position="916"/>
        <end position="977"/>
    </location>
</feature>
<dbReference type="FunFam" id="2.60.40.10:FF:000084">
    <property type="entry name" value="Myosin binding protein C, slow type"/>
    <property type="match status" value="1"/>
</dbReference>
<keyword evidence="3" id="KW-0175">Coiled coil</keyword>
<dbReference type="InterPro" id="IPR036179">
    <property type="entry name" value="Ig-like_dom_sf"/>
</dbReference>
<evidence type="ECO:0000256" key="2">
    <source>
        <dbReference type="ARBA" id="ARBA00023319"/>
    </source>
</evidence>
<dbReference type="InterPro" id="IPR003961">
    <property type="entry name" value="FN3_dom"/>
</dbReference>
<dbReference type="PANTHER" id="PTHR13817">
    <property type="entry name" value="TITIN"/>
    <property type="match status" value="1"/>
</dbReference>
<dbReference type="SMART" id="SM00060">
    <property type="entry name" value="FN3"/>
    <property type="match status" value="4"/>
</dbReference>
<dbReference type="Pfam" id="PF18362">
    <property type="entry name" value="THB"/>
    <property type="match status" value="1"/>
</dbReference>
<dbReference type="Gene3D" id="2.60.40.10">
    <property type="entry name" value="Immunoglobulins"/>
    <property type="match status" value="11"/>
</dbReference>
<dbReference type="InterPro" id="IPR036116">
    <property type="entry name" value="FN3_sf"/>
</dbReference>
<dbReference type="InterPro" id="IPR040849">
    <property type="entry name" value="MyBP-C_THB"/>
</dbReference>
<keyword evidence="1" id="KW-0677">Repeat</keyword>
<gene>
    <name evidence="7" type="primary">LOC108933691</name>
</gene>
<dbReference type="SMART" id="SM00408">
    <property type="entry name" value="IGc2"/>
    <property type="match status" value="4"/>
</dbReference>
<dbReference type="FunFam" id="2.60.40.10:FF:001435">
    <property type="entry name" value="Immunoglobulin-like and fibronectin type III domain-containing 1"/>
    <property type="match status" value="1"/>
</dbReference>
<dbReference type="SUPFAM" id="SSF48726">
    <property type="entry name" value="Immunoglobulin"/>
    <property type="match status" value="7"/>
</dbReference>
<dbReference type="InterPro" id="IPR003598">
    <property type="entry name" value="Ig_sub2"/>
</dbReference>
<keyword evidence="2" id="KW-0393">Immunoglobulin domain</keyword>
<dbReference type="PANTHER" id="PTHR13817:SF181">
    <property type="entry name" value="IMMUNOGLOBULIN-LIKE AND FIBRONECTIN TYPE III DOMAIN-CONTAINING PROTEIN 1"/>
    <property type="match status" value="1"/>
</dbReference>
<dbReference type="InterPro" id="IPR007110">
    <property type="entry name" value="Ig-like_dom"/>
</dbReference>
<dbReference type="Proteomes" id="UP000694397">
    <property type="component" value="Chromosome 16"/>
</dbReference>
<dbReference type="FunFam" id="2.60.40.10:FF:001066">
    <property type="entry name" value="Obscurin-like protein 1 isoform 3"/>
    <property type="match status" value="1"/>
</dbReference>
<dbReference type="GO" id="GO:0031430">
    <property type="term" value="C:M band"/>
    <property type="evidence" value="ECO:0007669"/>
    <property type="project" value="TreeGrafter"/>
</dbReference>
<feature type="domain" description="Ig-like" evidence="5">
    <location>
        <begin position="16"/>
        <end position="108"/>
    </location>
</feature>
<reference evidence="7" key="3">
    <citation type="submission" date="2025-09" db="UniProtKB">
        <authorList>
            <consortium name="Ensembl"/>
        </authorList>
    </citation>
    <scope>IDENTIFICATION</scope>
</reference>
<protein>
    <submittedName>
        <fullName evidence="7">Immunoglobulin like and fibronectin type III domain containing 1, tandem duplicate 2</fullName>
    </submittedName>
</protein>
<dbReference type="GO" id="GO:0045214">
    <property type="term" value="P:sarcomere organization"/>
    <property type="evidence" value="ECO:0007669"/>
    <property type="project" value="TreeGrafter"/>
</dbReference>
<reference evidence="7" key="2">
    <citation type="submission" date="2025-08" db="UniProtKB">
        <authorList>
            <consortium name="Ensembl"/>
        </authorList>
    </citation>
    <scope>IDENTIFICATION</scope>
</reference>
<dbReference type="PROSITE" id="PS50853">
    <property type="entry name" value="FN3"/>
    <property type="match status" value="4"/>
</dbReference>
<evidence type="ECO:0000313" key="8">
    <source>
        <dbReference type="Proteomes" id="UP000694397"/>
    </source>
</evidence>
<feature type="region of interest" description="Disordered" evidence="4">
    <location>
        <begin position="388"/>
        <end position="411"/>
    </location>
</feature>
<evidence type="ECO:0000313" key="7">
    <source>
        <dbReference type="Ensembl" id="ENSSFOP00015029978.2"/>
    </source>
</evidence>
<dbReference type="InterPro" id="IPR003599">
    <property type="entry name" value="Ig_sub"/>
</dbReference>
<dbReference type="OrthoDB" id="504170at2759"/>
<accession>A0A8C9S9C4</accession>
<dbReference type="GeneTree" id="ENSGT00940000160123"/>
<feature type="domain" description="Ig-like" evidence="5">
    <location>
        <begin position="508"/>
        <end position="598"/>
    </location>
</feature>
<organism evidence="7 8">
    <name type="scientific">Scleropages formosus</name>
    <name type="common">Asian bonytongue</name>
    <name type="synonym">Osteoglossum formosum</name>
    <dbReference type="NCBI Taxonomy" id="113540"/>
    <lineage>
        <taxon>Eukaryota</taxon>
        <taxon>Metazoa</taxon>
        <taxon>Chordata</taxon>
        <taxon>Craniata</taxon>
        <taxon>Vertebrata</taxon>
        <taxon>Euteleostomi</taxon>
        <taxon>Actinopterygii</taxon>
        <taxon>Neopterygii</taxon>
        <taxon>Teleostei</taxon>
        <taxon>Osteoglossocephala</taxon>
        <taxon>Osteoglossomorpha</taxon>
        <taxon>Osteoglossiformes</taxon>
        <taxon>Osteoglossidae</taxon>
        <taxon>Scleropages</taxon>
    </lineage>
</organism>
<dbReference type="PRINTS" id="PR00014">
    <property type="entry name" value="FNTYPEIII"/>
</dbReference>
<feature type="domain" description="Ig-like" evidence="5">
    <location>
        <begin position="293"/>
        <end position="378"/>
    </location>
</feature>
<keyword evidence="8" id="KW-1185">Reference proteome</keyword>
<dbReference type="FunFam" id="2.60.40.10:FF:001232">
    <property type="entry name" value="Immunoglobulin-like and fibronectin type III domain-containing 1"/>
    <property type="match status" value="1"/>
</dbReference>
<dbReference type="Pfam" id="PF07679">
    <property type="entry name" value="I-set"/>
    <property type="match status" value="7"/>
</dbReference>
<dbReference type="InterPro" id="IPR013098">
    <property type="entry name" value="Ig_I-set"/>
</dbReference>
<dbReference type="FunFam" id="2.60.40.10:FF:000060">
    <property type="entry name" value="Myosin-binding protein C, slow type"/>
    <property type="match status" value="1"/>
</dbReference>
<reference evidence="7 8" key="1">
    <citation type="submission" date="2019-04" db="EMBL/GenBank/DDBJ databases">
        <authorList>
            <consortium name="Wellcome Sanger Institute Data Sharing"/>
        </authorList>
    </citation>
    <scope>NUCLEOTIDE SEQUENCE [LARGE SCALE GENOMIC DNA]</scope>
</reference>
<dbReference type="FunFam" id="2.60.40.10:FF:001097">
    <property type="entry name" value="Immunoglobulin-like and fibronectin type III domain-containing protein 1"/>
    <property type="match status" value="1"/>
</dbReference>
<feature type="domain" description="Fibronectin type-III" evidence="6">
    <location>
        <begin position="982"/>
        <end position="1075"/>
    </location>
</feature>
<feature type="domain" description="Fibronectin type-III" evidence="6">
    <location>
        <begin position="608"/>
        <end position="702"/>
    </location>
</feature>
<evidence type="ECO:0000256" key="4">
    <source>
        <dbReference type="SAM" id="MobiDB-lite"/>
    </source>
</evidence>
<feature type="domain" description="Ig-like" evidence="5">
    <location>
        <begin position="1094"/>
        <end position="1183"/>
    </location>
</feature>
<feature type="domain" description="Ig-like" evidence="5">
    <location>
        <begin position="414"/>
        <end position="503"/>
    </location>
</feature>
<dbReference type="FunFam" id="2.60.40.10:FF:001452">
    <property type="entry name" value="Uncharacterized protein, isoform F"/>
    <property type="match status" value="1"/>
</dbReference>
<proteinExistence type="predicted"/>
<dbReference type="FunFam" id="2.60.40.10:FF:000031">
    <property type="entry name" value="Myosin-binding protein C, slow type"/>
    <property type="match status" value="1"/>
</dbReference>
<dbReference type="Ensembl" id="ENSSFOT00015030318.2">
    <property type="protein sequence ID" value="ENSSFOP00015029978.2"/>
    <property type="gene ID" value="ENSSFOG00015019151.2"/>
</dbReference>
<feature type="domain" description="Fibronectin type-III" evidence="6">
    <location>
        <begin position="704"/>
        <end position="791"/>
    </location>
</feature>
<dbReference type="CDD" id="cd00063">
    <property type="entry name" value="FN3"/>
    <property type="match status" value="4"/>
</dbReference>
<evidence type="ECO:0000256" key="1">
    <source>
        <dbReference type="ARBA" id="ARBA00022737"/>
    </source>
</evidence>
<dbReference type="InterPro" id="IPR050964">
    <property type="entry name" value="Striated_Muscle_Regulatory"/>
</dbReference>
<evidence type="ECO:0000256" key="3">
    <source>
        <dbReference type="SAM" id="Coils"/>
    </source>
</evidence>
<dbReference type="AlphaFoldDB" id="A0A8C9S9C4"/>
<dbReference type="FunFam" id="2.60.40.10:FF:001267">
    <property type="entry name" value="Immunoglobulin-like and fibronectin type III domain containing 1"/>
    <property type="match status" value="1"/>
</dbReference>
<dbReference type="SUPFAM" id="SSF49265">
    <property type="entry name" value="Fibronectin type III"/>
    <property type="match status" value="3"/>
</dbReference>